<dbReference type="InterPro" id="IPR004805">
    <property type="entry name" value="DnaE2/DnaE/PolC"/>
</dbReference>
<dbReference type="PANTHER" id="PTHR32294:SF4">
    <property type="entry name" value="ERROR-PRONE DNA POLYMERASE"/>
    <property type="match status" value="1"/>
</dbReference>
<dbReference type="Gene3D" id="2.40.50.140">
    <property type="entry name" value="Nucleic acid-binding proteins"/>
    <property type="match status" value="1"/>
</dbReference>
<dbReference type="GO" id="GO:0003676">
    <property type="term" value="F:nucleic acid binding"/>
    <property type="evidence" value="ECO:0007669"/>
    <property type="project" value="InterPro"/>
</dbReference>
<comment type="caution">
    <text evidence="4">The sequence shown here is derived from an EMBL/GenBank/DDBJ whole genome shotgun (WGS) entry which is preliminary data.</text>
</comment>
<dbReference type="RefSeq" id="WP_339379833.1">
    <property type="nucleotide sequence ID" value="NZ_CAWPHM010000169.1"/>
</dbReference>
<dbReference type="Pfam" id="PF01336">
    <property type="entry name" value="tRNA_anti-codon"/>
    <property type="match status" value="1"/>
</dbReference>
<reference evidence="4" key="1">
    <citation type="submission" date="2019-12" db="EMBL/GenBank/DDBJ databases">
        <title>Comparative genomics gives insights into the taxonomy of the Azoarcus-Aromatoleum group and reveals separate origins of nif in the plant-associated Azoarcus and non-plant-associated Aromatoleum sub-groups.</title>
        <authorList>
            <person name="Lafos M."/>
            <person name="Maluk M."/>
            <person name="Batista M."/>
            <person name="Junghare M."/>
            <person name="Carmona M."/>
            <person name="Faoro H."/>
            <person name="Cruz L.M."/>
            <person name="Battistoni F."/>
            <person name="De Souza E."/>
            <person name="Pedrosa F."/>
            <person name="Chen W.-M."/>
            <person name="Poole P.S."/>
            <person name="Dixon R.A."/>
            <person name="James E.K."/>
        </authorList>
    </citation>
    <scope>NUCLEOTIDE SEQUENCE</scope>
    <source>
        <strain evidence="4">NSC3</strain>
    </source>
</reference>
<evidence type="ECO:0000313" key="5">
    <source>
        <dbReference type="Proteomes" id="UP000599523"/>
    </source>
</evidence>
<feature type="domain" description="OB" evidence="3">
    <location>
        <begin position="64"/>
        <end position="135"/>
    </location>
</feature>
<sequence>HAPVHEATAQLAAPSEARDICDDYARLGFTLGRHPLTLLREHLAAMRFVTAREVANSADRQLVRAAGIVTCRQRPGTAKGTMFVTLEDETGLTNIIVRPELLERQRREVVSARLLGVYGQISRQGKVVHLQAGRVVDLSELLGALDARSRDFH</sequence>
<dbReference type="EMBL" id="WTVM01000252">
    <property type="protein sequence ID" value="NMG05240.1"/>
    <property type="molecule type" value="Genomic_DNA"/>
</dbReference>
<name>A0A972FB36_9RHOO</name>
<dbReference type="InterPro" id="IPR004365">
    <property type="entry name" value="NA-bd_OB_tRNA"/>
</dbReference>
<dbReference type="GO" id="GO:0006260">
    <property type="term" value="P:DNA replication"/>
    <property type="evidence" value="ECO:0007669"/>
    <property type="project" value="InterPro"/>
</dbReference>
<keyword evidence="5" id="KW-1185">Reference proteome</keyword>
<accession>A0A972FB36</accession>
<dbReference type="CDD" id="cd04485">
    <property type="entry name" value="DnaE_OBF"/>
    <property type="match status" value="1"/>
</dbReference>
<dbReference type="GO" id="GO:0008408">
    <property type="term" value="F:3'-5' exonuclease activity"/>
    <property type="evidence" value="ECO:0007669"/>
    <property type="project" value="InterPro"/>
</dbReference>
<feature type="non-terminal residue" evidence="4">
    <location>
        <position position="1"/>
    </location>
</feature>
<evidence type="ECO:0000256" key="1">
    <source>
        <dbReference type="ARBA" id="ARBA00007391"/>
    </source>
</evidence>
<dbReference type="Proteomes" id="UP000599523">
    <property type="component" value="Unassembled WGS sequence"/>
</dbReference>
<comment type="similarity">
    <text evidence="1">Belongs to the DNA polymerase type-C family. DnaE2 subfamily.</text>
</comment>
<dbReference type="PANTHER" id="PTHR32294">
    <property type="entry name" value="DNA POLYMERASE III SUBUNIT ALPHA"/>
    <property type="match status" value="1"/>
</dbReference>
<dbReference type="InterPro" id="IPR012340">
    <property type="entry name" value="NA-bd_OB-fold"/>
</dbReference>
<gene>
    <name evidence="4" type="ORF">GPA21_20080</name>
</gene>
<organism evidence="4 5">
    <name type="scientific">Azoarcus taiwanensis</name>
    <dbReference type="NCBI Taxonomy" id="666964"/>
    <lineage>
        <taxon>Bacteria</taxon>
        <taxon>Pseudomonadati</taxon>
        <taxon>Pseudomonadota</taxon>
        <taxon>Betaproteobacteria</taxon>
        <taxon>Rhodocyclales</taxon>
        <taxon>Zoogloeaceae</taxon>
        <taxon>Azoarcus</taxon>
    </lineage>
</organism>
<protein>
    <recommendedName>
        <fullName evidence="2">Error-prone DNA polymerase</fullName>
    </recommendedName>
</protein>
<evidence type="ECO:0000259" key="3">
    <source>
        <dbReference type="Pfam" id="PF01336"/>
    </source>
</evidence>
<proteinExistence type="inferred from homology"/>
<dbReference type="AlphaFoldDB" id="A0A972FB36"/>
<evidence type="ECO:0000256" key="2">
    <source>
        <dbReference type="ARBA" id="ARBA00017273"/>
    </source>
</evidence>
<evidence type="ECO:0000313" key="4">
    <source>
        <dbReference type="EMBL" id="NMG05240.1"/>
    </source>
</evidence>